<dbReference type="InterPro" id="IPR011053">
    <property type="entry name" value="Single_hybrid_motif"/>
</dbReference>
<dbReference type="SUPFAM" id="SSF51230">
    <property type="entry name" value="Single hybrid motif"/>
    <property type="match status" value="1"/>
</dbReference>
<protein>
    <recommendedName>
        <fullName evidence="6">Dihydrolipoamide acetyltransferase component of pyruvate dehydrogenase complex</fullName>
    </recommendedName>
</protein>
<evidence type="ECO:0000256" key="2">
    <source>
        <dbReference type="ARBA" id="ARBA00022823"/>
    </source>
</evidence>
<dbReference type="SUPFAM" id="SSF47005">
    <property type="entry name" value="Peripheral subunit-binding domain of 2-oxo acid dehydrogenase complex"/>
    <property type="match status" value="1"/>
</dbReference>
<dbReference type="InterPro" id="IPR036625">
    <property type="entry name" value="E3-bd_dom_sf"/>
</dbReference>
<dbReference type="PROSITE" id="PS00189">
    <property type="entry name" value="LIPOYL"/>
    <property type="match status" value="1"/>
</dbReference>
<proteinExistence type="inferred from homology"/>
<dbReference type="EMBL" id="LAZR01024548">
    <property type="protein sequence ID" value="KKL74774.1"/>
    <property type="molecule type" value="Genomic_DNA"/>
</dbReference>
<name>A0A0F9EL88_9ZZZZ</name>
<dbReference type="InterPro" id="IPR001078">
    <property type="entry name" value="2-oxoacid_DH_actylTfrase"/>
</dbReference>
<comment type="similarity">
    <text evidence="1">Belongs to the 2-oxoacid dehydrogenase family.</text>
</comment>
<dbReference type="AlphaFoldDB" id="A0A0F9EL88"/>
<dbReference type="Gene3D" id="4.10.320.10">
    <property type="entry name" value="E3-binding domain"/>
    <property type="match status" value="1"/>
</dbReference>
<sequence>MIKEIILAKIGLTMETGTILKWLKKEGDYVEQDDQLLEVETDKVTTVVEAYHPGYLKKIIQEEGSEVPVNAVIAYVGEKDDDLDSFLKDTGSGDHVEQDFTVSKGAEKSENKAKGTVRVRVNASPLAKRLASELGVDLSLVKGTGPDNRIGKEDVQAAAREPVSGGRQEYPPVKDSDVKILSEKKLTGIKKVVAGRMKASYNDAPHIHLELSVDMTNASFLRERPNKEPVKLKHVTYTDIIVKAAAEVLKKNRLLNATLREGTVVIFDDINIGIAVSTNKGLVVPVIKNTDKLDLAEISLACGNLSDRIRDGKQSIDDVSGGTFTITNLGMFGIESFKPILNPVSIMPGMENFPPLRHETKSGFCGSPNFLPVLASTVFK</sequence>
<dbReference type="GO" id="GO:0006086">
    <property type="term" value="P:pyruvate decarboxylation to acetyl-CoA"/>
    <property type="evidence" value="ECO:0007669"/>
    <property type="project" value="InterPro"/>
</dbReference>
<dbReference type="InterPro" id="IPR004167">
    <property type="entry name" value="PSBD"/>
</dbReference>
<dbReference type="Pfam" id="PF00364">
    <property type="entry name" value="Biotin_lipoyl"/>
    <property type="match status" value="1"/>
</dbReference>
<dbReference type="PROSITE" id="PS50968">
    <property type="entry name" value="BIOTINYL_LIPOYL"/>
    <property type="match status" value="1"/>
</dbReference>
<dbReference type="CDD" id="cd06849">
    <property type="entry name" value="lipoyl_domain"/>
    <property type="match status" value="1"/>
</dbReference>
<keyword evidence="2" id="KW-0450">Lipoyl</keyword>
<dbReference type="Gene3D" id="2.40.50.100">
    <property type="match status" value="1"/>
</dbReference>
<evidence type="ECO:0000256" key="1">
    <source>
        <dbReference type="ARBA" id="ARBA00007317"/>
    </source>
</evidence>
<feature type="domain" description="Lipoyl-binding" evidence="3">
    <location>
        <begin position="2"/>
        <end position="77"/>
    </location>
</feature>
<evidence type="ECO:0000313" key="5">
    <source>
        <dbReference type="EMBL" id="KKL74774.1"/>
    </source>
</evidence>
<evidence type="ECO:0008006" key="6">
    <source>
        <dbReference type="Google" id="ProtNLM"/>
    </source>
</evidence>
<reference evidence="5" key="1">
    <citation type="journal article" date="2015" name="Nature">
        <title>Complex archaea that bridge the gap between prokaryotes and eukaryotes.</title>
        <authorList>
            <person name="Spang A."/>
            <person name="Saw J.H."/>
            <person name="Jorgensen S.L."/>
            <person name="Zaremba-Niedzwiedzka K."/>
            <person name="Martijn J."/>
            <person name="Lind A.E."/>
            <person name="van Eijk R."/>
            <person name="Schleper C."/>
            <person name="Guy L."/>
            <person name="Ettema T.J."/>
        </authorList>
    </citation>
    <scope>NUCLEOTIDE SEQUENCE</scope>
</reference>
<dbReference type="SUPFAM" id="SSF52777">
    <property type="entry name" value="CoA-dependent acyltransferases"/>
    <property type="match status" value="1"/>
</dbReference>
<gene>
    <name evidence="5" type="ORF">LCGC14_2061550</name>
</gene>
<dbReference type="PANTHER" id="PTHR23151">
    <property type="entry name" value="DIHYDROLIPOAMIDE ACETYL/SUCCINYL-TRANSFERASE-RELATED"/>
    <property type="match status" value="1"/>
</dbReference>
<comment type="caution">
    <text evidence="5">The sequence shown here is derived from an EMBL/GenBank/DDBJ whole genome shotgun (WGS) entry which is preliminary data.</text>
</comment>
<evidence type="ECO:0000259" key="4">
    <source>
        <dbReference type="PROSITE" id="PS51826"/>
    </source>
</evidence>
<feature type="domain" description="Peripheral subunit-binding (PSBD)" evidence="4">
    <location>
        <begin position="122"/>
        <end position="159"/>
    </location>
</feature>
<dbReference type="InterPro" id="IPR000089">
    <property type="entry name" value="Biotin_lipoyl"/>
</dbReference>
<dbReference type="InterPro" id="IPR023213">
    <property type="entry name" value="CAT-like_dom_sf"/>
</dbReference>
<dbReference type="InterPro" id="IPR003016">
    <property type="entry name" value="2-oxoA_DH_lipoyl-BS"/>
</dbReference>
<organism evidence="5">
    <name type="scientific">marine sediment metagenome</name>
    <dbReference type="NCBI Taxonomy" id="412755"/>
    <lineage>
        <taxon>unclassified sequences</taxon>
        <taxon>metagenomes</taxon>
        <taxon>ecological metagenomes</taxon>
    </lineage>
</organism>
<feature type="non-terminal residue" evidence="5">
    <location>
        <position position="380"/>
    </location>
</feature>
<dbReference type="InterPro" id="IPR045257">
    <property type="entry name" value="E2/Pdx1"/>
</dbReference>
<accession>A0A0F9EL88</accession>
<dbReference type="Pfam" id="PF02817">
    <property type="entry name" value="E3_binding"/>
    <property type="match status" value="1"/>
</dbReference>
<dbReference type="Gene3D" id="3.30.559.10">
    <property type="entry name" value="Chloramphenicol acetyltransferase-like domain"/>
    <property type="match status" value="1"/>
</dbReference>
<dbReference type="Pfam" id="PF00198">
    <property type="entry name" value="2-oxoacid_dh"/>
    <property type="match status" value="1"/>
</dbReference>
<dbReference type="PANTHER" id="PTHR23151:SF90">
    <property type="entry name" value="DIHYDROLIPOYLLYSINE-RESIDUE ACETYLTRANSFERASE COMPONENT OF PYRUVATE DEHYDROGENASE COMPLEX, MITOCHONDRIAL-RELATED"/>
    <property type="match status" value="1"/>
</dbReference>
<dbReference type="GO" id="GO:0016746">
    <property type="term" value="F:acyltransferase activity"/>
    <property type="evidence" value="ECO:0007669"/>
    <property type="project" value="InterPro"/>
</dbReference>
<dbReference type="PROSITE" id="PS51826">
    <property type="entry name" value="PSBD"/>
    <property type="match status" value="1"/>
</dbReference>
<dbReference type="GO" id="GO:0045254">
    <property type="term" value="C:pyruvate dehydrogenase complex"/>
    <property type="evidence" value="ECO:0007669"/>
    <property type="project" value="InterPro"/>
</dbReference>
<evidence type="ECO:0000259" key="3">
    <source>
        <dbReference type="PROSITE" id="PS50968"/>
    </source>
</evidence>